<dbReference type="Pfam" id="PF00326">
    <property type="entry name" value="Peptidase_S9"/>
    <property type="match status" value="1"/>
</dbReference>
<name>A0A939FIP8_9ACTN</name>
<dbReference type="InterPro" id="IPR029058">
    <property type="entry name" value="AB_hydrolase_fold"/>
</dbReference>
<dbReference type="PANTHER" id="PTHR11731:SF193">
    <property type="entry name" value="DIPEPTIDYL PEPTIDASE 9"/>
    <property type="match status" value="1"/>
</dbReference>
<sequence>RRLYDTYWEERFLGHPDEEPEAYDRSSLLPHAHKLTRPLMLVHGLADENVLPVQTLRLSAARRRAGRP</sequence>
<evidence type="ECO:0000313" key="2">
    <source>
        <dbReference type="EMBL" id="MBO0518082.1"/>
    </source>
</evidence>
<dbReference type="EMBL" id="JAFLRJ010001198">
    <property type="protein sequence ID" value="MBO0518082.1"/>
    <property type="molecule type" value="Genomic_DNA"/>
</dbReference>
<dbReference type="GO" id="GO:0008236">
    <property type="term" value="F:serine-type peptidase activity"/>
    <property type="evidence" value="ECO:0007669"/>
    <property type="project" value="InterPro"/>
</dbReference>
<comment type="caution">
    <text evidence="2">The sequence shown here is derived from an EMBL/GenBank/DDBJ whole genome shotgun (WGS) entry which is preliminary data.</text>
</comment>
<evidence type="ECO:0000313" key="3">
    <source>
        <dbReference type="Proteomes" id="UP000664167"/>
    </source>
</evidence>
<dbReference type="Proteomes" id="UP000664167">
    <property type="component" value="Unassembled WGS sequence"/>
</dbReference>
<dbReference type="GO" id="GO:0008239">
    <property type="term" value="F:dipeptidyl-peptidase activity"/>
    <property type="evidence" value="ECO:0007669"/>
    <property type="project" value="TreeGrafter"/>
</dbReference>
<dbReference type="PANTHER" id="PTHR11731">
    <property type="entry name" value="PROTEASE FAMILY S9B,C DIPEPTIDYL-PEPTIDASE IV-RELATED"/>
    <property type="match status" value="1"/>
</dbReference>
<proteinExistence type="predicted"/>
<evidence type="ECO:0000259" key="1">
    <source>
        <dbReference type="Pfam" id="PF00326"/>
    </source>
</evidence>
<feature type="domain" description="Peptidase S9 prolyl oligopeptidase catalytic" evidence="1">
    <location>
        <begin position="5"/>
        <end position="67"/>
    </location>
</feature>
<dbReference type="RefSeq" id="WP_206969916.1">
    <property type="nucleotide sequence ID" value="NZ_JAFLRJ010001198.1"/>
</dbReference>
<keyword evidence="3" id="KW-1185">Reference proteome</keyword>
<protein>
    <submittedName>
        <fullName evidence="2">Prolyl oligopeptidase family serine peptidase</fullName>
    </submittedName>
</protein>
<reference evidence="2" key="1">
    <citation type="submission" date="2021-03" db="EMBL/GenBank/DDBJ databases">
        <title>Streptomyces poriferae sp. nov., a novel marine sponge-derived Actinobacteria species with anti-MRSA activity.</title>
        <authorList>
            <person name="Sandoval-Powers M."/>
            <person name="Kralova S."/>
            <person name="Nguyen G.-S."/>
            <person name="Fawwal D."/>
            <person name="Degnes K."/>
            <person name="Klinkenberg G."/>
            <person name="Sletta H."/>
            <person name="Wentzel A."/>
            <person name="Liles M.R."/>
        </authorList>
    </citation>
    <scope>NUCLEOTIDE SEQUENCE</scope>
    <source>
        <strain evidence="2">DSM 41794</strain>
    </source>
</reference>
<gene>
    <name evidence="2" type="ORF">J0695_41150</name>
</gene>
<feature type="non-terminal residue" evidence="2">
    <location>
        <position position="68"/>
    </location>
</feature>
<accession>A0A939FIP8</accession>
<dbReference type="GO" id="GO:0006508">
    <property type="term" value="P:proteolysis"/>
    <property type="evidence" value="ECO:0007669"/>
    <property type="project" value="InterPro"/>
</dbReference>
<dbReference type="AlphaFoldDB" id="A0A939FIP8"/>
<dbReference type="SUPFAM" id="SSF53474">
    <property type="entry name" value="alpha/beta-Hydrolases"/>
    <property type="match status" value="1"/>
</dbReference>
<dbReference type="InterPro" id="IPR001375">
    <property type="entry name" value="Peptidase_S9_cat"/>
</dbReference>
<organism evidence="2 3">
    <name type="scientific">Streptomyces beijiangensis</name>
    <dbReference type="NCBI Taxonomy" id="163361"/>
    <lineage>
        <taxon>Bacteria</taxon>
        <taxon>Bacillati</taxon>
        <taxon>Actinomycetota</taxon>
        <taxon>Actinomycetes</taxon>
        <taxon>Kitasatosporales</taxon>
        <taxon>Streptomycetaceae</taxon>
        <taxon>Streptomyces</taxon>
    </lineage>
</organism>
<feature type="non-terminal residue" evidence="2">
    <location>
        <position position="1"/>
    </location>
</feature>
<dbReference type="InterPro" id="IPR050278">
    <property type="entry name" value="Serine_Prot_S9B/DPPIV"/>
</dbReference>
<dbReference type="Gene3D" id="3.40.50.1820">
    <property type="entry name" value="alpha/beta hydrolase"/>
    <property type="match status" value="1"/>
</dbReference>